<organism evidence="1 2">
    <name type="scientific">Hermanssonia centrifuga</name>
    <dbReference type="NCBI Taxonomy" id="98765"/>
    <lineage>
        <taxon>Eukaryota</taxon>
        <taxon>Fungi</taxon>
        <taxon>Dikarya</taxon>
        <taxon>Basidiomycota</taxon>
        <taxon>Agaricomycotina</taxon>
        <taxon>Agaricomycetes</taxon>
        <taxon>Polyporales</taxon>
        <taxon>Meruliaceae</taxon>
        <taxon>Hermanssonia</taxon>
    </lineage>
</organism>
<dbReference type="EMBL" id="MLYV02000283">
    <property type="protein sequence ID" value="PSS18922.1"/>
    <property type="molecule type" value="Genomic_DNA"/>
</dbReference>
<comment type="caution">
    <text evidence="1">The sequence shown here is derived from an EMBL/GenBank/DDBJ whole genome shotgun (WGS) entry which is preliminary data.</text>
</comment>
<evidence type="ECO:0000313" key="1">
    <source>
        <dbReference type="EMBL" id="PSS18922.1"/>
    </source>
</evidence>
<dbReference type="Proteomes" id="UP000186601">
    <property type="component" value="Unassembled WGS sequence"/>
</dbReference>
<gene>
    <name evidence="1" type="ORF">PHLCEN_2v3138</name>
</gene>
<name>A0A2R6R110_9APHY</name>
<sequence length="50" mass="5812">MENVYAKGEEERAPASRIQINKILLVDLETADRTWDALLRGSLEFRQRAH</sequence>
<reference evidence="1 2" key="1">
    <citation type="submission" date="2018-02" db="EMBL/GenBank/DDBJ databases">
        <title>Genome sequence of the basidiomycete white-rot fungus Phlebia centrifuga.</title>
        <authorList>
            <person name="Granchi Z."/>
            <person name="Peng M."/>
            <person name="de Vries R.P."/>
            <person name="Hilden K."/>
            <person name="Makela M.R."/>
            <person name="Grigoriev I."/>
            <person name="Riley R."/>
        </authorList>
    </citation>
    <scope>NUCLEOTIDE SEQUENCE [LARGE SCALE GENOMIC DNA]</scope>
    <source>
        <strain evidence="1 2">FBCC195</strain>
    </source>
</reference>
<keyword evidence="2" id="KW-1185">Reference proteome</keyword>
<evidence type="ECO:0000313" key="2">
    <source>
        <dbReference type="Proteomes" id="UP000186601"/>
    </source>
</evidence>
<proteinExistence type="predicted"/>
<accession>A0A2R6R110</accession>
<dbReference type="AlphaFoldDB" id="A0A2R6R110"/>
<protein>
    <submittedName>
        <fullName evidence="1">Uncharacterized protein</fullName>
    </submittedName>
</protein>